<dbReference type="GO" id="GO:0005829">
    <property type="term" value="C:cytosol"/>
    <property type="evidence" value="ECO:0007669"/>
    <property type="project" value="TreeGrafter"/>
</dbReference>
<evidence type="ECO:0000259" key="3">
    <source>
        <dbReference type="Pfam" id="PF00294"/>
    </source>
</evidence>
<dbReference type="PROSITE" id="PS00584">
    <property type="entry name" value="PFKB_KINASES_2"/>
    <property type="match status" value="1"/>
</dbReference>
<dbReference type="AlphaFoldDB" id="A0A6J4KBA6"/>
<protein>
    <submittedName>
        <fullName evidence="4">Ribokinase</fullName>
        <ecNumber evidence="4">2.7.1.15</ecNumber>
    </submittedName>
</protein>
<dbReference type="Gene3D" id="3.40.1190.20">
    <property type="match status" value="1"/>
</dbReference>
<sequence length="308" mass="34374">MAPILCVGTVGLDTVETPFGRVDEALGGSAAYFAAAASLHAPVQLVSVVGEDFPQEHRTLLAQKADIEGLETLPGRCFRWSGRYHFDMNQRDTLDTQLNVLAEFNPKLPESYRDAEYVFLANVDPVLQLRVLEQSRGAKLTMLDSMNFWISSAREALTDVIRRVDIVMMNEEEVRQYADTSNLLKGARQIIALGPKTLIIKKGEYGAVLFQRNEQEGRDQFFYCPAYPLEDVKDPTGAGDSFAGGFLGYLAGAGDMSMAHLRRALVFGSAVASFTVEDFSVRRLATLTGDELRQRYRDFRELTYFDEV</sequence>
<dbReference type="InterPro" id="IPR029056">
    <property type="entry name" value="Ribokinase-like"/>
</dbReference>
<keyword evidence="2 4" id="KW-0418">Kinase</keyword>
<reference evidence="4" key="1">
    <citation type="submission" date="2020-02" db="EMBL/GenBank/DDBJ databases">
        <authorList>
            <person name="Meier V. D."/>
        </authorList>
    </citation>
    <scope>NUCLEOTIDE SEQUENCE</scope>
    <source>
        <strain evidence="4">AVDCRST_MAG77</strain>
    </source>
</reference>
<accession>A0A6J4KBA6</accession>
<dbReference type="PANTHER" id="PTHR10584">
    <property type="entry name" value="SUGAR KINASE"/>
    <property type="match status" value="1"/>
</dbReference>
<evidence type="ECO:0000256" key="1">
    <source>
        <dbReference type="ARBA" id="ARBA00022679"/>
    </source>
</evidence>
<proteinExistence type="predicted"/>
<dbReference type="EMBL" id="CADCTC010000293">
    <property type="protein sequence ID" value="CAA9300668.1"/>
    <property type="molecule type" value="Genomic_DNA"/>
</dbReference>
<dbReference type="PANTHER" id="PTHR10584:SF166">
    <property type="entry name" value="RIBOKINASE"/>
    <property type="match status" value="1"/>
</dbReference>
<dbReference type="InterPro" id="IPR002173">
    <property type="entry name" value="Carboh/pur_kinase_PfkB_CS"/>
</dbReference>
<keyword evidence="1 4" id="KW-0808">Transferase</keyword>
<feature type="domain" description="Carbohydrate kinase PfkB" evidence="3">
    <location>
        <begin position="22"/>
        <end position="281"/>
    </location>
</feature>
<gene>
    <name evidence="4" type="ORF">AVDCRST_MAG77-5971</name>
</gene>
<dbReference type="EC" id="2.7.1.15" evidence="4"/>
<name>A0A6J4KBA6_9CHLR</name>
<dbReference type="Pfam" id="PF00294">
    <property type="entry name" value="PfkB"/>
    <property type="match status" value="1"/>
</dbReference>
<dbReference type="SUPFAM" id="SSF53613">
    <property type="entry name" value="Ribokinase-like"/>
    <property type="match status" value="1"/>
</dbReference>
<evidence type="ECO:0000256" key="2">
    <source>
        <dbReference type="ARBA" id="ARBA00022777"/>
    </source>
</evidence>
<dbReference type="InterPro" id="IPR011611">
    <property type="entry name" value="PfkB_dom"/>
</dbReference>
<evidence type="ECO:0000313" key="4">
    <source>
        <dbReference type="EMBL" id="CAA9300668.1"/>
    </source>
</evidence>
<organism evidence="4">
    <name type="scientific">uncultured Chloroflexota bacterium</name>
    <dbReference type="NCBI Taxonomy" id="166587"/>
    <lineage>
        <taxon>Bacteria</taxon>
        <taxon>Bacillati</taxon>
        <taxon>Chloroflexota</taxon>
        <taxon>environmental samples</taxon>
    </lineage>
</organism>
<dbReference type="GO" id="GO:0004747">
    <property type="term" value="F:ribokinase activity"/>
    <property type="evidence" value="ECO:0007669"/>
    <property type="project" value="UniProtKB-EC"/>
</dbReference>